<dbReference type="EC" id="2.6.1.16" evidence="3 10"/>
<dbReference type="PANTHER" id="PTHR10937:SF0">
    <property type="entry name" value="GLUTAMINE--FRUCTOSE-6-PHOSPHATE TRANSAMINASE (ISOMERIZING)"/>
    <property type="match status" value="1"/>
</dbReference>
<dbReference type="Gene3D" id="3.60.20.10">
    <property type="entry name" value="Glutamine Phosphoribosylpyrophosphate, subunit 1, domain 1"/>
    <property type="match status" value="1"/>
</dbReference>
<protein>
    <recommendedName>
        <fullName evidence="4 10">Glutamine--fructose-6-phosphate aminotransferase [isomerizing]</fullName>
        <ecNumber evidence="3 10">2.6.1.16</ecNumber>
    </recommendedName>
    <alternativeName>
        <fullName evidence="10">D-fructose-6-phosphate amidotransferase</fullName>
    </alternativeName>
    <alternativeName>
        <fullName evidence="10">GFAT</fullName>
    </alternativeName>
    <alternativeName>
        <fullName evidence="10">Glucosamine-6-phosphate synthase</fullName>
    </alternativeName>
    <alternativeName>
        <fullName evidence="10">Hexosephosphate aminotransferase</fullName>
    </alternativeName>
    <alternativeName>
        <fullName evidence="10">L-glutamine--D-fructose-6-phosphate amidotransferase</fullName>
    </alternativeName>
</protein>
<evidence type="ECO:0000256" key="1">
    <source>
        <dbReference type="ARBA" id="ARBA00001031"/>
    </source>
</evidence>
<keyword evidence="5 10" id="KW-0963">Cytoplasm</keyword>
<dbReference type="eggNOG" id="COG0449">
    <property type="taxonomic scope" value="Bacteria"/>
</dbReference>
<dbReference type="InterPro" id="IPR029055">
    <property type="entry name" value="Ntn_hydrolases_N"/>
</dbReference>
<organism evidence="13 14">
    <name type="scientific">Aneurinibacillus aneurinilyticus ATCC 12856</name>
    <dbReference type="NCBI Taxonomy" id="649747"/>
    <lineage>
        <taxon>Bacteria</taxon>
        <taxon>Bacillati</taxon>
        <taxon>Bacillota</taxon>
        <taxon>Bacilli</taxon>
        <taxon>Bacillales</taxon>
        <taxon>Paenibacillaceae</taxon>
        <taxon>Aneurinibacillus group</taxon>
        <taxon>Aneurinibacillus</taxon>
    </lineage>
</organism>
<feature type="domain" description="SIS" evidence="12">
    <location>
        <begin position="509"/>
        <end position="650"/>
    </location>
</feature>
<comment type="catalytic activity">
    <reaction evidence="1 10">
        <text>D-fructose 6-phosphate + L-glutamine = D-glucosamine 6-phosphate + L-glutamate</text>
        <dbReference type="Rhea" id="RHEA:13237"/>
        <dbReference type="ChEBI" id="CHEBI:29985"/>
        <dbReference type="ChEBI" id="CHEBI:58359"/>
        <dbReference type="ChEBI" id="CHEBI:58725"/>
        <dbReference type="ChEBI" id="CHEBI:61527"/>
        <dbReference type="EC" id="2.6.1.16"/>
    </reaction>
</comment>
<dbReference type="SUPFAM" id="SSF53697">
    <property type="entry name" value="SIS domain"/>
    <property type="match status" value="1"/>
</dbReference>
<dbReference type="GO" id="GO:0004360">
    <property type="term" value="F:glutamine-fructose-6-phosphate transaminase (isomerizing) activity"/>
    <property type="evidence" value="ECO:0007669"/>
    <property type="project" value="UniProtKB-UniRule"/>
</dbReference>
<dbReference type="InterPro" id="IPR017932">
    <property type="entry name" value="GATase_2_dom"/>
</dbReference>
<dbReference type="Proteomes" id="UP000016511">
    <property type="component" value="Unassembled WGS sequence"/>
</dbReference>
<evidence type="ECO:0000256" key="7">
    <source>
        <dbReference type="ARBA" id="ARBA00022679"/>
    </source>
</evidence>
<dbReference type="Pfam" id="PF13522">
    <property type="entry name" value="GATase_6"/>
    <property type="match status" value="1"/>
</dbReference>
<dbReference type="HAMAP" id="MF_00164">
    <property type="entry name" value="GlmS"/>
    <property type="match status" value="1"/>
</dbReference>
<dbReference type="HOGENOM" id="CLU_012520_5_2_9"/>
<keyword evidence="14" id="KW-1185">Reference proteome</keyword>
<dbReference type="CDD" id="cd05009">
    <property type="entry name" value="SIS_GlmS_GlmD_2"/>
    <property type="match status" value="1"/>
</dbReference>
<dbReference type="PATRIC" id="fig|649747.3.peg.2620"/>
<dbReference type="GO" id="GO:0005975">
    <property type="term" value="P:carbohydrate metabolic process"/>
    <property type="evidence" value="ECO:0007669"/>
    <property type="project" value="UniProtKB-UniRule"/>
</dbReference>
<dbReference type="AlphaFoldDB" id="U1YA53"/>
<dbReference type="Gene3D" id="3.40.50.10490">
    <property type="entry name" value="Glucose-6-phosphate isomerase like protein, domain 1"/>
    <property type="match status" value="2"/>
</dbReference>
<evidence type="ECO:0000256" key="2">
    <source>
        <dbReference type="ARBA" id="ARBA00004496"/>
    </source>
</evidence>
<dbReference type="PROSITE" id="PS51278">
    <property type="entry name" value="GATASE_TYPE_2"/>
    <property type="match status" value="1"/>
</dbReference>
<keyword evidence="8" id="KW-0677">Repeat</keyword>
<feature type="domain" description="Glutamine amidotransferase type-2" evidence="11">
    <location>
        <begin position="51"/>
        <end position="267"/>
    </location>
</feature>
<dbReference type="PANTHER" id="PTHR10937">
    <property type="entry name" value="GLUCOSAMINE--FRUCTOSE-6-PHOSPHATE AMINOTRANSFERASE, ISOMERIZING"/>
    <property type="match status" value="1"/>
</dbReference>
<keyword evidence="6 10" id="KW-0032">Aminotransferase</keyword>
<comment type="subunit">
    <text evidence="10">Homodimer.</text>
</comment>
<evidence type="ECO:0000259" key="12">
    <source>
        <dbReference type="PROSITE" id="PS51464"/>
    </source>
</evidence>
<comment type="function">
    <text evidence="10">Catalyzes the first step in hexosamine metabolism, converting fructose-6P into glucosamine-6P using glutamine as a nitrogen source.</text>
</comment>
<evidence type="ECO:0000256" key="8">
    <source>
        <dbReference type="ARBA" id="ARBA00022737"/>
    </source>
</evidence>
<dbReference type="CDD" id="cd00714">
    <property type="entry name" value="GFAT"/>
    <property type="match status" value="1"/>
</dbReference>
<dbReference type="GO" id="GO:0006487">
    <property type="term" value="P:protein N-linked glycosylation"/>
    <property type="evidence" value="ECO:0007669"/>
    <property type="project" value="TreeGrafter"/>
</dbReference>
<dbReference type="STRING" id="649747.HMPREF0083_02894"/>
<dbReference type="InterPro" id="IPR035490">
    <property type="entry name" value="GlmS/FrlB_SIS"/>
</dbReference>
<dbReference type="FunFam" id="3.60.20.10:FF:000006">
    <property type="entry name" value="Glutamine--fructose-6-phosphate aminotransferase [isomerizing]"/>
    <property type="match status" value="1"/>
</dbReference>
<name>U1YA53_ANEAE</name>
<dbReference type="FunFam" id="3.40.50.10490:FF:000001">
    <property type="entry name" value="Glutamine--fructose-6-phosphate aminotransferase [isomerizing]"/>
    <property type="match status" value="1"/>
</dbReference>
<dbReference type="GO" id="GO:0006002">
    <property type="term" value="P:fructose 6-phosphate metabolic process"/>
    <property type="evidence" value="ECO:0007669"/>
    <property type="project" value="TreeGrafter"/>
</dbReference>
<keyword evidence="9" id="KW-0315">Glutamine amidotransferase</keyword>
<evidence type="ECO:0000256" key="5">
    <source>
        <dbReference type="ARBA" id="ARBA00022490"/>
    </source>
</evidence>
<dbReference type="EMBL" id="AWSJ01000171">
    <property type="protein sequence ID" value="ERI09027.1"/>
    <property type="molecule type" value="Genomic_DNA"/>
</dbReference>
<evidence type="ECO:0000313" key="13">
    <source>
        <dbReference type="EMBL" id="ERI09027.1"/>
    </source>
</evidence>
<dbReference type="NCBIfam" id="NF001484">
    <property type="entry name" value="PRK00331.1"/>
    <property type="match status" value="1"/>
</dbReference>
<sequence>MALVVQINLIPTSFPSYVKISNIKKVAFWIHLFEFVIMKRQARRKGWTHMSGIVGFLGNRSAVPILLDCLDTLDYRGYDSAGIAVSDSQHIEIRKTVGRVKDLRTYLLREPVKQGTLGIGHTRWATHGTPSVTNSHPLTGCDHRFTVVHNGIIENYPQVRRMLAKEGHIFKTETDTEVIPHLLEEYDTGDLEATVQKVLPMLKGSFALAIMSKAQPDTIVAISQDNPLVLGLGRKEAFLASDIPALLPYTRQIYPIKNGEIATLTPGKVTIKQMDGTVVEPAYSLADETVYDMLQHNYEHYMLKEIFDQPKALEDTLANRLTSGGVQLPELEKVWTAEALRNLRKIDIVASGTSNHAGIIGKKALEKVLGLPVEVSYSSEFIHEHARLDERTLVILLSQSGETADTLSALREAKKWGCPTLAITNTAGSTISRKADCTLLTKAGPELAVASTKAYTSQIAVLMLLSLWMAQELEAGNEEQREKLLTALSHLPRDVDSTLVMTHDAIDQFAQLIDDQEHIFLIGRGLDYVLALEGALKIQEVAYIHADAYAAGEMKHGTMALITPGVPVIALATQRRVFDKTISNIKEVKARDAFVVGITRIGDDLLAEEVDEVMYIPDTHPLLMPILAAIPLQLLAYYSGKVRGHAVDRPRNLAKSLTVE</sequence>
<comment type="caution">
    <text evidence="13">The sequence shown here is derived from an EMBL/GenBank/DDBJ whole genome shotgun (WGS) entry which is preliminary data.</text>
</comment>
<evidence type="ECO:0000256" key="6">
    <source>
        <dbReference type="ARBA" id="ARBA00022576"/>
    </source>
</evidence>
<keyword evidence="7 10" id="KW-0808">Transferase</keyword>
<evidence type="ECO:0000259" key="11">
    <source>
        <dbReference type="PROSITE" id="PS51278"/>
    </source>
</evidence>
<dbReference type="GO" id="GO:0005829">
    <property type="term" value="C:cytosol"/>
    <property type="evidence" value="ECO:0007669"/>
    <property type="project" value="TreeGrafter"/>
</dbReference>
<dbReference type="InterPro" id="IPR005855">
    <property type="entry name" value="GFAT"/>
</dbReference>
<dbReference type="InterPro" id="IPR001347">
    <property type="entry name" value="SIS_dom"/>
</dbReference>
<reference evidence="13 14" key="1">
    <citation type="submission" date="2013-08" db="EMBL/GenBank/DDBJ databases">
        <authorList>
            <person name="Weinstock G."/>
            <person name="Sodergren E."/>
            <person name="Wylie T."/>
            <person name="Fulton L."/>
            <person name="Fulton R."/>
            <person name="Fronick C."/>
            <person name="O'Laughlin M."/>
            <person name="Godfrey J."/>
            <person name="Miner T."/>
            <person name="Herter B."/>
            <person name="Appelbaum E."/>
            <person name="Cordes M."/>
            <person name="Lek S."/>
            <person name="Wollam A."/>
            <person name="Pepin K.H."/>
            <person name="Palsikar V.B."/>
            <person name="Mitreva M."/>
            <person name="Wilson R.K."/>
        </authorList>
    </citation>
    <scope>NUCLEOTIDE SEQUENCE [LARGE SCALE GENOMIC DNA]</scope>
    <source>
        <strain evidence="13 14">ATCC 12856</strain>
    </source>
</reference>
<dbReference type="Pfam" id="PF01380">
    <property type="entry name" value="SIS"/>
    <property type="match status" value="2"/>
</dbReference>
<dbReference type="InterPro" id="IPR047084">
    <property type="entry name" value="GFAT_N"/>
</dbReference>
<comment type="caution">
    <text evidence="10">Lacks conserved residue(s) required for the propagation of feature annotation.</text>
</comment>
<dbReference type="GO" id="GO:0097367">
    <property type="term" value="F:carbohydrate derivative binding"/>
    <property type="evidence" value="ECO:0007669"/>
    <property type="project" value="InterPro"/>
</dbReference>
<dbReference type="SUPFAM" id="SSF56235">
    <property type="entry name" value="N-terminal nucleophile aminohydrolases (Ntn hydrolases)"/>
    <property type="match status" value="1"/>
</dbReference>
<feature type="active site" description="For Fru-6P isomerization activity" evidence="10">
    <location>
        <position position="655"/>
    </location>
</feature>
<dbReference type="CDD" id="cd05008">
    <property type="entry name" value="SIS_GlmS_GlmD_1"/>
    <property type="match status" value="1"/>
</dbReference>
<accession>U1YA53</accession>
<evidence type="ECO:0000256" key="4">
    <source>
        <dbReference type="ARBA" id="ARBA00016090"/>
    </source>
</evidence>
<evidence type="ECO:0000256" key="10">
    <source>
        <dbReference type="HAMAP-Rule" id="MF_00164"/>
    </source>
</evidence>
<evidence type="ECO:0000256" key="9">
    <source>
        <dbReference type="ARBA" id="ARBA00022962"/>
    </source>
</evidence>
<comment type="subcellular location">
    <subcellularLocation>
        <location evidence="2 10">Cytoplasm</location>
    </subcellularLocation>
</comment>
<evidence type="ECO:0000256" key="3">
    <source>
        <dbReference type="ARBA" id="ARBA00012916"/>
    </source>
</evidence>
<dbReference type="InterPro" id="IPR046348">
    <property type="entry name" value="SIS_dom_sf"/>
</dbReference>
<dbReference type="PROSITE" id="PS51464">
    <property type="entry name" value="SIS"/>
    <property type="match status" value="2"/>
</dbReference>
<feature type="initiator methionine" description="Removed" evidence="10">
    <location>
        <position position="50"/>
    </location>
</feature>
<dbReference type="GO" id="GO:0006047">
    <property type="term" value="P:UDP-N-acetylglucosamine metabolic process"/>
    <property type="evidence" value="ECO:0007669"/>
    <property type="project" value="TreeGrafter"/>
</dbReference>
<gene>
    <name evidence="10" type="primary">glmS</name>
    <name evidence="13" type="ORF">HMPREF0083_02894</name>
</gene>
<evidence type="ECO:0000313" key="14">
    <source>
        <dbReference type="Proteomes" id="UP000016511"/>
    </source>
</evidence>
<dbReference type="NCBIfam" id="TIGR01135">
    <property type="entry name" value="glmS"/>
    <property type="match status" value="1"/>
</dbReference>
<feature type="domain" description="SIS" evidence="12">
    <location>
        <begin position="336"/>
        <end position="475"/>
    </location>
</feature>
<proteinExistence type="inferred from homology"/>
<dbReference type="InterPro" id="IPR035466">
    <property type="entry name" value="GlmS/AgaS_SIS"/>
</dbReference>